<reference evidence="2 3" key="1">
    <citation type="journal article" date="2017" name="Genome Med.">
        <title>A novel Ruminococcus gnavus clade enriched in inflammatory bowel disease patients.</title>
        <authorList>
            <person name="Hall A.B."/>
            <person name="Yassour M."/>
            <person name="Sauk J."/>
            <person name="Garner A."/>
            <person name="Jiang X."/>
            <person name="Arthur T."/>
            <person name="Lagoudas G.K."/>
            <person name="Vatanen T."/>
            <person name="Fornelos N."/>
            <person name="Wilson R."/>
            <person name="Bertha M."/>
            <person name="Cohen M."/>
            <person name="Garber J."/>
            <person name="Khalili H."/>
            <person name="Gevers D."/>
            <person name="Ananthakrishnan A.N."/>
            <person name="Kugathasan S."/>
            <person name="Lander E.S."/>
            <person name="Blainey P."/>
            <person name="Vlamakis H."/>
            <person name="Xavier R.J."/>
            <person name="Huttenhower C."/>
        </authorList>
    </citation>
    <scope>NUCLEOTIDE SEQUENCE [LARGE SCALE GENOMIC DNA]</scope>
    <source>
        <strain evidence="2 3">RJX1118</strain>
    </source>
</reference>
<dbReference type="EMBL" id="NIHM01000006">
    <property type="protein sequence ID" value="PLT56229.1"/>
    <property type="molecule type" value="Genomic_DNA"/>
</dbReference>
<sequence>MDKLQKCAKAFEKLLEIQYRIIIGRKGKTVELVIGFSKLDFHHLMGLGKLKDLRIAKQNRGSVFDEIIIGSTTYETLAKSRYLPQIENRFEPLALIEQLLDDNRLVFRYNAKLNQFSLIEADYLLSTPLENSDIYIFIAEHKDTGKYFCRSFFPKEKKDYTEGQTRYTMLYKEKKNLTTGETVIQYDRLTPKTQT</sequence>
<dbReference type="InterPro" id="IPR041420">
    <property type="entry name" value="PBECR4"/>
</dbReference>
<dbReference type="AlphaFoldDB" id="A0A2N5NJQ5"/>
<name>A0A2N5NJQ5_MEDGN</name>
<feature type="domain" description="Phage-Barnase-EndoU-ColicinE5/D-RelE like nuclease 4" evidence="1">
    <location>
        <begin position="3"/>
        <end position="188"/>
    </location>
</feature>
<proteinExistence type="predicted"/>
<protein>
    <recommendedName>
        <fullName evidence="1">Phage-Barnase-EndoU-ColicinE5/D-RelE like nuclease 4 domain-containing protein</fullName>
    </recommendedName>
</protein>
<organism evidence="2 3">
    <name type="scientific">Mediterraneibacter gnavus</name>
    <name type="common">Ruminococcus gnavus</name>
    <dbReference type="NCBI Taxonomy" id="33038"/>
    <lineage>
        <taxon>Bacteria</taxon>
        <taxon>Bacillati</taxon>
        <taxon>Bacillota</taxon>
        <taxon>Clostridia</taxon>
        <taxon>Lachnospirales</taxon>
        <taxon>Lachnospiraceae</taxon>
        <taxon>Mediterraneibacter</taxon>
    </lineage>
</organism>
<evidence type="ECO:0000313" key="3">
    <source>
        <dbReference type="Proteomes" id="UP000234849"/>
    </source>
</evidence>
<evidence type="ECO:0000313" key="2">
    <source>
        <dbReference type="EMBL" id="PLT56229.1"/>
    </source>
</evidence>
<evidence type="ECO:0000259" key="1">
    <source>
        <dbReference type="Pfam" id="PF18813"/>
    </source>
</evidence>
<dbReference type="RefSeq" id="WP_101879426.1">
    <property type="nucleotide sequence ID" value="NZ_NIHM01000006.1"/>
</dbReference>
<dbReference type="Pfam" id="PF18813">
    <property type="entry name" value="PBECR4"/>
    <property type="match status" value="1"/>
</dbReference>
<dbReference type="Proteomes" id="UP000234849">
    <property type="component" value="Unassembled WGS sequence"/>
</dbReference>
<gene>
    <name evidence="2" type="ORF">CDL18_06045</name>
</gene>
<comment type="caution">
    <text evidence="2">The sequence shown here is derived from an EMBL/GenBank/DDBJ whole genome shotgun (WGS) entry which is preliminary data.</text>
</comment>
<accession>A0A2N5NJQ5</accession>